<gene>
    <name evidence="2" type="primary">neuB</name>
    <name evidence="2" type="ORF">GCM10011323_31290</name>
</gene>
<accession>A0ABQ1WCW4</accession>
<dbReference type="RefSeq" id="WP_188502473.1">
    <property type="nucleotide sequence ID" value="NZ_BMFP01000006.1"/>
</dbReference>
<dbReference type="InterPro" id="IPR013974">
    <property type="entry name" value="SAF"/>
</dbReference>
<dbReference type="InterPro" id="IPR013785">
    <property type="entry name" value="Aldolase_TIM"/>
</dbReference>
<protein>
    <submittedName>
        <fullName evidence="2">N-acetylneuraminate synthase</fullName>
    </submittedName>
</protein>
<reference evidence="3" key="1">
    <citation type="journal article" date="2019" name="Int. J. Syst. Evol. Microbiol.">
        <title>The Global Catalogue of Microorganisms (GCM) 10K type strain sequencing project: providing services to taxonomists for standard genome sequencing and annotation.</title>
        <authorList>
            <consortium name="The Broad Institute Genomics Platform"/>
            <consortium name="The Broad Institute Genome Sequencing Center for Infectious Disease"/>
            <person name="Wu L."/>
            <person name="Ma J."/>
        </authorList>
    </citation>
    <scope>NUCLEOTIDE SEQUENCE [LARGE SCALE GENOMIC DNA]</scope>
    <source>
        <strain evidence="3">CGMCC 1.12749</strain>
    </source>
</reference>
<organism evidence="2 3">
    <name type="scientific">Pontibacter amylolyticus</name>
    <dbReference type="NCBI Taxonomy" id="1424080"/>
    <lineage>
        <taxon>Bacteria</taxon>
        <taxon>Pseudomonadati</taxon>
        <taxon>Bacteroidota</taxon>
        <taxon>Cytophagia</taxon>
        <taxon>Cytophagales</taxon>
        <taxon>Hymenobacteraceae</taxon>
        <taxon>Pontibacter</taxon>
    </lineage>
</organism>
<comment type="caution">
    <text evidence="2">The sequence shown here is derived from an EMBL/GenBank/DDBJ whole genome shotgun (WGS) entry which is preliminary data.</text>
</comment>
<dbReference type="Gene3D" id="3.90.1210.10">
    <property type="entry name" value="Antifreeze-like/N-acetylneuraminic acid synthase C-terminal domain"/>
    <property type="match status" value="1"/>
</dbReference>
<name>A0ABQ1WCW4_9BACT</name>
<evidence type="ECO:0000259" key="1">
    <source>
        <dbReference type="SMART" id="SM00858"/>
    </source>
</evidence>
<keyword evidence="3" id="KW-1185">Reference proteome</keyword>
<evidence type="ECO:0000313" key="2">
    <source>
        <dbReference type="EMBL" id="GGG25280.1"/>
    </source>
</evidence>
<dbReference type="Pfam" id="PF03102">
    <property type="entry name" value="NeuB"/>
    <property type="match status" value="1"/>
</dbReference>
<dbReference type="Pfam" id="PF08666">
    <property type="entry name" value="SAF"/>
    <property type="match status" value="1"/>
</dbReference>
<dbReference type="EMBL" id="BMFP01000006">
    <property type="protein sequence ID" value="GGG25280.1"/>
    <property type="molecule type" value="Genomic_DNA"/>
</dbReference>
<dbReference type="Gene3D" id="3.20.20.70">
    <property type="entry name" value="Aldolase class I"/>
    <property type="match status" value="1"/>
</dbReference>
<dbReference type="InterPro" id="IPR013132">
    <property type="entry name" value="PseI/NeuA/B-like_N"/>
</dbReference>
<sequence length="326" mass="36790">MSYLYVETAFHHEGDIDYLKELVIAGKEAGADGIKFQVLTNIDDFLSTKHSAYNSLKDYCFSLSHWREVFTLATQNGLDIILMPLNEEALALIEEFPVKYIDIHSVSFSDDILLEAIKETGTPIILGVGGRSIDEIIEKSLFFGEQLKILMVGFQSFPSRLEDIKLGKITKLKELFPSLEIGYADHSAFDDPFAISSNEYARLLGATIFEKHIAIEEGVERVDFQSAVSVEKIKEIVRCLKYINQNILVDTSTSFTFTQSELSYRNRQKQIVAKEEVKVGTLLTEEMLTTKMIDKQLGFTNIYEVVGKTAVVNIDKDDIISKNSLK</sequence>
<dbReference type="SUPFAM" id="SSF51269">
    <property type="entry name" value="AFP III-like domain"/>
    <property type="match status" value="1"/>
</dbReference>
<dbReference type="Proteomes" id="UP000634043">
    <property type="component" value="Unassembled WGS sequence"/>
</dbReference>
<feature type="domain" description="SAF" evidence="1">
    <location>
        <begin position="268"/>
        <end position="326"/>
    </location>
</feature>
<dbReference type="InterPro" id="IPR051690">
    <property type="entry name" value="PseI-like"/>
</dbReference>
<evidence type="ECO:0000313" key="3">
    <source>
        <dbReference type="Proteomes" id="UP000634043"/>
    </source>
</evidence>
<proteinExistence type="predicted"/>
<dbReference type="SMART" id="SM00858">
    <property type="entry name" value="SAF"/>
    <property type="match status" value="1"/>
</dbReference>
<dbReference type="InterPro" id="IPR036732">
    <property type="entry name" value="AFP_Neu5c_C_sf"/>
</dbReference>
<dbReference type="PANTHER" id="PTHR42966:SF1">
    <property type="entry name" value="SIALIC ACID SYNTHASE"/>
    <property type="match status" value="1"/>
</dbReference>
<dbReference type="CDD" id="cd11614">
    <property type="entry name" value="SAF_CpaB_FlgA_like"/>
    <property type="match status" value="1"/>
</dbReference>
<dbReference type="SUPFAM" id="SSF51569">
    <property type="entry name" value="Aldolase"/>
    <property type="match status" value="1"/>
</dbReference>
<dbReference type="PANTHER" id="PTHR42966">
    <property type="entry name" value="N-ACETYLNEURAMINATE SYNTHASE"/>
    <property type="match status" value="1"/>
</dbReference>